<proteinExistence type="predicted"/>
<dbReference type="RefSeq" id="WP_290113092.1">
    <property type="nucleotide sequence ID" value="NZ_JAUEPL010000026.1"/>
</dbReference>
<feature type="domain" description="DUF4328" evidence="2">
    <location>
        <begin position="87"/>
        <end position="240"/>
    </location>
</feature>
<feature type="transmembrane region" description="Helical" evidence="1">
    <location>
        <begin position="91"/>
        <end position="116"/>
    </location>
</feature>
<dbReference type="Proteomes" id="UP001174050">
    <property type="component" value="Unassembled WGS sequence"/>
</dbReference>
<evidence type="ECO:0000256" key="1">
    <source>
        <dbReference type="SAM" id="Phobius"/>
    </source>
</evidence>
<feature type="transmembrane region" description="Helical" evidence="1">
    <location>
        <begin position="136"/>
        <end position="156"/>
    </location>
</feature>
<evidence type="ECO:0000259" key="2">
    <source>
        <dbReference type="Pfam" id="PF14219"/>
    </source>
</evidence>
<evidence type="ECO:0000313" key="3">
    <source>
        <dbReference type="EMBL" id="MDN3295935.1"/>
    </source>
</evidence>
<name>A0ABT7Z8V5_9ACTN</name>
<dbReference type="EMBL" id="JAUEPL010000026">
    <property type="protein sequence ID" value="MDN3295935.1"/>
    <property type="molecule type" value="Genomic_DNA"/>
</dbReference>
<gene>
    <name evidence="3" type="ORF">QWM81_18125</name>
</gene>
<reference evidence="3" key="1">
    <citation type="submission" date="2023-06" db="EMBL/GenBank/DDBJ databases">
        <title>WGS-Sequencing of Streptomyces ficellus isolate 21 collected from sand in Gara Djebilet Iron Mine in Algeria.</title>
        <authorList>
            <person name="Zegers G.P."/>
            <person name="Gomez A."/>
            <person name="Gueddou A."/>
            <person name="Zahara A.F."/>
            <person name="Worth M."/>
            <person name="Sevigny J.L."/>
            <person name="Tisa L."/>
        </authorList>
    </citation>
    <scope>NUCLEOTIDE SEQUENCE</scope>
    <source>
        <strain evidence="3">AS11</strain>
    </source>
</reference>
<dbReference type="Pfam" id="PF14219">
    <property type="entry name" value="DUF4328"/>
    <property type="match status" value="1"/>
</dbReference>
<accession>A0ABT7Z8V5</accession>
<keyword evidence="1" id="KW-0812">Transmembrane</keyword>
<keyword evidence="1" id="KW-0472">Membrane</keyword>
<feature type="transmembrane region" description="Helical" evidence="1">
    <location>
        <begin position="216"/>
        <end position="235"/>
    </location>
</feature>
<organism evidence="3 4">
    <name type="scientific">Streptomyces ficellus</name>
    <dbReference type="NCBI Taxonomy" id="1977088"/>
    <lineage>
        <taxon>Bacteria</taxon>
        <taxon>Bacillati</taxon>
        <taxon>Actinomycetota</taxon>
        <taxon>Actinomycetes</taxon>
        <taxon>Kitasatosporales</taxon>
        <taxon>Streptomycetaceae</taxon>
        <taxon>Streptomyces</taxon>
    </lineage>
</organism>
<dbReference type="InterPro" id="IPR025565">
    <property type="entry name" value="DUF4328"/>
</dbReference>
<protein>
    <submittedName>
        <fullName evidence="3">DUF4328 domain-containing protein</fullName>
    </submittedName>
</protein>
<sequence>MHTAMTKDGLCEGCAHPSAAVRPVGPPGPPNPPRSVAVALPHSPTGLSRAVVALLGVVIAVDLYALVADVHLYVLAHGALNDPAADLDRGYLLISVAAGLQMVALAATAVLFIIWLHRVRVNAGVLAPDVLTNGPGWAIGGWFIPVVNLWIPRRIARETWQASKRDPHDGPGHKEPATVLNVWWALWLLTRLLAMVASNAYEDAWHPQDVKDACELLILADTADIAAAAFAILTVRRLTAMQFGRSKAGSPVPALSPKV</sequence>
<evidence type="ECO:0000313" key="4">
    <source>
        <dbReference type="Proteomes" id="UP001174050"/>
    </source>
</evidence>
<keyword evidence="1" id="KW-1133">Transmembrane helix</keyword>
<feature type="transmembrane region" description="Helical" evidence="1">
    <location>
        <begin position="50"/>
        <end position="70"/>
    </location>
</feature>
<keyword evidence="4" id="KW-1185">Reference proteome</keyword>
<feature type="transmembrane region" description="Helical" evidence="1">
    <location>
        <begin position="177"/>
        <end position="196"/>
    </location>
</feature>
<comment type="caution">
    <text evidence="3">The sequence shown here is derived from an EMBL/GenBank/DDBJ whole genome shotgun (WGS) entry which is preliminary data.</text>
</comment>